<dbReference type="InterPro" id="IPR036514">
    <property type="entry name" value="SGNH_hydro_sf"/>
</dbReference>
<dbReference type="InterPro" id="IPR001087">
    <property type="entry name" value="GDSL"/>
</dbReference>
<organism evidence="4 5">
    <name type="scientific">Abeliophyllum distichum</name>
    <dbReference type="NCBI Taxonomy" id="126358"/>
    <lineage>
        <taxon>Eukaryota</taxon>
        <taxon>Viridiplantae</taxon>
        <taxon>Streptophyta</taxon>
        <taxon>Embryophyta</taxon>
        <taxon>Tracheophyta</taxon>
        <taxon>Spermatophyta</taxon>
        <taxon>Magnoliopsida</taxon>
        <taxon>eudicotyledons</taxon>
        <taxon>Gunneridae</taxon>
        <taxon>Pentapetalae</taxon>
        <taxon>asterids</taxon>
        <taxon>lamiids</taxon>
        <taxon>Lamiales</taxon>
        <taxon>Oleaceae</taxon>
        <taxon>Forsythieae</taxon>
        <taxon>Abeliophyllum</taxon>
    </lineage>
</organism>
<evidence type="ECO:0000313" key="5">
    <source>
        <dbReference type="Proteomes" id="UP001604336"/>
    </source>
</evidence>
<dbReference type="Gene3D" id="3.40.50.1110">
    <property type="entry name" value="SGNH hydrolase"/>
    <property type="match status" value="1"/>
</dbReference>
<dbReference type="PANTHER" id="PTHR22835">
    <property type="entry name" value="ZINC FINGER FYVE DOMAIN CONTAINING PROTEIN"/>
    <property type="match status" value="1"/>
</dbReference>
<evidence type="ECO:0000256" key="1">
    <source>
        <dbReference type="ARBA" id="ARBA00008668"/>
    </source>
</evidence>
<keyword evidence="3" id="KW-0732">Signal</keyword>
<comment type="similarity">
    <text evidence="1">Belongs to the 'GDSL' lipolytic enzyme family.</text>
</comment>
<name>A0ABD1U3S4_9LAMI</name>
<sequence length="392" mass="43286">MAKLIYQSLALAFLFSLFLSPSSAHYKSQEASNLPIDFKGSFNQVFAFGDSYTDTGNAKFLGGFNFSGDTKNIPLEWLKNIKHGKDPASRMSNGLLVVDFLCKSLSLPTLTPYKDPSANFSVGANFAIAGSTSLPSDYFLGKNLSSLIWKGVPKNFQTQIEWFNNFLTKSGCQGKNTASCKVQMQDSLFWIGEMGVNDYTRAHGSSVSLQWLSEMSVRTVCKLLKTLLTAGAKYIVVQGLPPVGCLPMDISMCPLHKLNKMGCAAAVNSAIMIHNQILQRNLEKLRKMNPKCTIVYADYWNAFLTILTNPKKYQIEEPFKACCGSSGTQLNFNSHSLCGSPGTSVCKDPSKHISWDGIHLTEAMYKHVTDLFLNQGFCRPSFADLIKSKKSM</sequence>
<protein>
    <submittedName>
        <fullName evidence="4">GDSL esterase/lipase</fullName>
    </submittedName>
</protein>
<feature type="signal peptide" evidence="3">
    <location>
        <begin position="1"/>
        <end position="24"/>
    </location>
</feature>
<dbReference type="Pfam" id="PF00657">
    <property type="entry name" value="Lipase_GDSL"/>
    <property type="match status" value="1"/>
</dbReference>
<evidence type="ECO:0000313" key="4">
    <source>
        <dbReference type="EMBL" id="KAL2519647.1"/>
    </source>
</evidence>
<keyword evidence="5" id="KW-1185">Reference proteome</keyword>
<dbReference type="PANTHER" id="PTHR22835:SF532">
    <property type="entry name" value="SERINE-RICH ADHESIN FOR PLATELETS-LIKE ISOFORM X1"/>
    <property type="match status" value="1"/>
</dbReference>
<gene>
    <name evidence="4" type="ORF">Adt_15894</name>
</gene>
<dbReference type="AlphaFoldDB" id="A0ABD1U3S4"/>
<keyword evidence="2" id="KW-0325">Glycoprotein</keyword>
<evidence type="ECO:0000256" key="3">
    <source>
        <dbReference type="SAM" id="SignalP"/>
    </source>
</evidence>
<dbReference type="Proteomes" id="UP001604336">
    <property type="component" value="Unassembled WGS sequence"/>
</dbReference>
<accession>A0ABD1U3S4</accession>
<evidence type="ECO:0000256" key="2">
    <source>
        <dbReference type="ARBA" id="ARBA00023180"/>
    </source>
</evidence>
<comment type="caution">
    <text evidence="4">The sequence shown here is derived from an EMBL/GenBank/DDBJ whole genome shotgun (WGS) entry which is preliminary data.</text>
</comment>
<dbReference type="EMBL" id="JBFOLK010000004">
    <property type="protein sequence ID" value="KAL2519647.1"/>
    <property type="molecule type" value="Genomic_DNA"/>
</dbReference>
<feature type="chain" id="PRO_5044835941" evidence="3">
    <location>
        <begin position="25"/>
        <end position="392"/>
    </location>
</feature>
<dbReference type="SUPFAM" id="SSF52266">
    <property type="entry name" value="SGNH hydrolase"/>
    <property type="match status" value="1"/>
</dbReference>
<proteinExistence type="inferred from homology"/>
<reference evidence="5" key="1">
    <citation type="submission" date="2024-07" db="EMBL/GenBank/DDBJ databases">
        <title>Two chromosome-level genome assemblies of Korean endemic species Abeliophyllum distichum and Forsythia ovata (Oleaceae).</title>
        <authorList>
            <person name="Jang H."/>
        </authorList>
    </citation>
    <scope>NUCLEOTIDE SEQUENCE [LARGE SCALE GENOMIC DNA]</scope>
</reference>